<protein>
    <submittedName>
        <fullName evidence="3">Calcium-binding protein</fullName>
    </submittedName>
</protein>
<accession>A0A975S3I9</accession>
<organism evidence="3 4">
    <name type="scientific">Gemmobacter fulvus</name>
    <dbReference type="NCBI Taxonomy" id="2840474"/>
    <lineage>
        <taxon>Bacteria</taxon>
        <taxon>Pseudomonadati</taxon>
        <taxon>Pseudomonadota</taxon>
        <taxon>Alphaproteobacteria</taxon>
        <taxon>Rhodobacterales</taxon>
        <taxon>Paracoccaceae</taxon>
        <taxon>Gemmobacter</taxon>
    </lineage>
</organism>
<dbReference type="Proteomes" id="UP000679352">
    <property type="component" value="Plasmid p6"/>
</dbReference>
<dbReference type="KEGG" id="gfu:KM031_22460"/>
<dbReference type="AlphaFoldDB" id="A0A975S3I9"/>
<comment type="subcellular location">
    <subcellularLocation>
        <location evidence="1">Secreted</location>
    </subcellularLocation>
</comment>
<dbReference type="PANTHER" id="PTHR38340:SF1">
    <property type="entry name" value="S-LAYER PROTEIN"/>
    <property type="match status" value="1"/>
</dbReference>
<dbReference type="PRINTS" id="PR00313">
    <property type="entry name" value="CABNDNGRPT"/>
</dbReference>
<reference evidence="3" key="1">
    <citation type="submission" date="2021-06" db="EMBL/GenBank/DDBJ databases">
        <authorList>
            <person name="Lee C.-S."/>
            <person name="Jin L."/>
        </authorList>
    </citation>
    <scope>NUCLEOTIDE SEQUENCE</scope>
    <source>
        <strain evidence="3">Con5</strain>
        <plasmid evidence="3">p6</plasmid>
    </source>
</reference>
<dbReference type="GO" id="GO:0005576">
    <property type="term" value="C:extracellular region"/>
    <property type="evidence" value="ECO:0007669"/>
    <property type="project" value="UniProtKB-SubCell"/>
</dbReference>
<dbReference type="InterPro" id="IPR050557">
    <property type="entry name" value="RTX_toxin/Mannuronan_C5-epim"/>
</dbReference>
<name>A0A975S3I9_9RHOB</name>
<keyword evidence="2" id="KW-0964">Secreted</keyword>
<dbReference type="Gene3D" id="2.150.10.10">
    <property type="entry name" value="Serralysin-like metalloprotease, C-terminal"/>
    <property type="match status" value="5"/>
</dbReference>
<keyword evidence="4" id="KW-1185">Reference proteome</keyword>
<dbReference type="InterPro" id="IPR018511">
    <property type="entry name" value="Hemolysin-typ_Ca-bd_CS"/>
</dbReference>
<proteinExistence type="predicted"/>
<evidence type="ECO:0000313" key="4">
    <source>
        <dbReference type="Proteomes" id="UP000679352"/>
    </source>
</evidence>
<geneLocation type="plasmid" evidence="3 4">
    <name>p6</name>
</geneLocation>
<gene>
    <name evidence="3" type="ORF">KM031_22460</name>
</gene>
<dbReference type="Pfam" id="PF00353">
    <property type="entry name" value="HemolysinCabind"/>
    <property type="match status" value="6"/>
</dbReference>
<dbReference type="InterPro" id="IPR001343">
    <property type="entry name" value="Hemolysn_Ca-bd"/>
</dbReference>
<dbReference type="RefSeq" id="WP_215507547.1">
    <property type="nucleotide sequence ID" value="NZ_CP076367.1"/>
</dbReference>
<dbReference type="PROSITE" id="PS00330">
    <property type="entry name" value="HEMOLYSIN_CALCIUM"/>
    <property type="match status" value="3"/>
</dbReference>
<dbReference type="GO" id="GO:0005509">
    <property type="term" value="F:calcium ion binding"/>
    <property type="evidence" value="ECO:0007669"/>
    <property type="project" value="InterPro"/>
</dbReference>
<dbReference type="EMBL" id="CP076367">
    <property type="protein sequence ID" value="QWK93274.1"/>
    <property type="molecule type" value="Genomic_DNA"/>
</dbReference>
<evidence type="ECO:0000313" key="3">
    <source>
        <dbReference type="EMBL" id="QWK93274.1"/>
    </source>
</evidence>
<dbReference type="SUPFAM" id="SSF51120">
    <property type="entry name" value="beta-Roll"/>
    <property type="match status" value="3"/>
</dbReference>
<dbReference type="PANTHER" id="PTHR38340">
    <property type="entry name" value="S-LAYER PROTEIN"/>
    <property type="match status" value="1"/>
</dbReference>
<evidence type="ECO:0000256" key="1">
    <source>
        <dbReference type="ARBA" id="ARBA00004613"/>
    </source>
</evidence>
<dbReference type="InterPro" id="IPR011049">
    <property type="entry name" value="Serralysin-like_metalloprot_C"/>
</dbReference>
<sequence>MIISEDTIWSAGDIIDLGGLVQVAEGVTLTIEAGAMVRNGAIQVFGSLEAQGTMESRVSFDQVDFSFGSDSSNPGRMEINFAHFNKGKFLDVNPTLGYGSFNVADSEFLETKGFHIWYPTSDSAFLRNIFDECQGLSVGTDSTSQVIVEANSFINPTKPIDGLFPGAIVNWAAYGAPLIVRYNTFSLPDGSLAVELPVWAESASVVAEGNFFGTTDSAIIARMILDRADDVNRASFVSFVNFLTAPHADAPIVPLILRGRSVGELMIGGVLGDTLNGGLGADTMVGGAGNDTYVVDNAADAVTEISGGGEDTIRASVSYTLASEVEVLELTGVGVISGTGNDRANLLVGNAGANVLDGALGADTMMGGIGNDIYLVDNLSDVIVEATSGGADTARAITSYVLAENVENLELTGTFAINGTGNAIGNSITGNSAANIIDGGAGVDTMSGGAGNDIYTVDTTGDRVIEMAEGGFDIVRSSATYTLGAKVENLELTGVNAINATGNALSNRITGNTAANVLNGGLGTDTMVGGAGNDTYVVDNAGDRVIEVAGGGSDLVRSSVSFVLGTDFESLQLTGSIVANGVGNSLENRLVGNAATNALDGRGGNDTIIGGGGSDAVIGGTGNDSISGDAGNDTLSGQNGIDVLTGGAGADVLGGGAGNDLLNGGSGRDKLSGDTGSDTLIGGGELDVFVFAGKFGADVITDFRNGADVIDLSGRGLSFADLKIRTVGDDTVIVLDTGRIVLEDFSAGSLRSGMFDLV</sequence>
<evidence type="ECO:0000256" key="2">
    <source>
        <dbReference type="ARBA" id="ARBA00022525"/>
    </source>
</evidence>
<keyword evidence="3" id="KW-0614">Plasmid</keyword>